<dbReference type="FunFam" id="2.30.33.40:FF:000001">
    <property type="entry name" value="10 kDa chaperonin"/>
    <property type="match status" value="2"/>
</dbReference>
<evidence type="ECO:0000256" key="3">
    <source>
        <dbReference type="ARBA" id="ARBA00031971"/>
    </source>
</evidence>
<dbReference type="CDD" id="cd00320">
    <property type="entry name" value="cpn10"/>
    <property type="match status" value="2"/>
</dbReference>
<evidence type="ECO:0000256" key="7">
    <source>
        <dbReference type="SAM" id="MobiDB-lite"/>
    </source>
</evidence>
<evidence type="ECO:0000256" key="1">
    <source>
        <dbReference type="ARBA" id="ARBA00006975"/>
    </source>
</evidence>
<accession>A0A7S3PW88</accession>
<dbReference type="GO" id="GO:0051087">
    <property type="term" value="F:protein-folding chaperone binding"/>
    <property type="evidence" value="ECO:0007669"/>
    <property type="project" value="TreeGrafter"/>
</dbReference>
<dbReference type="SMART" id="SM00883">
    <property type="entry name" value="Cpn10"/>
    <property type="match status" value="2"/>
</dbReference>
<sequence>MMKLLGITVALLAASGSQAFAPSSSKVSKTQLNAETLEGWKVNGNIKPVNNFILIKKAEVQKESESGIVFSKSASVVKTEGKVISVGPGKLHPDSGIPFPMPVVEGDGVVYGKFDGTEVTIDGETHSLIRDNDILVKFTGGSLTVDSVEAVNDGILVYVETREQEETSGGLLLASTNDNSRRPTTGVVTKVGPGRMAESGDLIPMSVEVGDQVKFMDFAGNEVKIGDKEYSVVQMTEIYAKF</sequence>
<proteinExistence type="inferred from homology"/>
<evidence type="ECO:0000313" key="9">
    <source>
        <dbReference type="EMBL" id="CAE0457269.1"/>
    </source>
</evidence>
<gene>
    <name evidence="9" type="ORF">CDEB00056_LOCUS2110</name>
</gene>
<protein>
    <recommendedName>
        <fullName evidence="4">20 kDa chaperonin, chloroplastic</fullName>
    </recommendedName>
    <alternativeName>
        <fullName evidence="3">Chaperonin 10</fullName>
    </alternativeName>
    <alternativeName>
        <fullName evidence="5">Protein Cpn21</fullName>
    </alternativeName>
</protein>
<dbReference type="AlphaFoldDB" id="A0A7S3PW88"/>
<keyword evidence="2 6" id="KW-0143">Chaperone</keyword>
<feature type="compositionally biased region" description="Polar residues" evidence="7">
    <location>
        <begin position="174"/>
        <end position="187"/>
    </location>
</feature>
<reference evidence="9" key="1">
    <citation type="submission" date="2021-01" db="EMBL/GenBank/DDBJ databases">
        <authorList>
            <person name="Corre E."/>
            <person name="Pelletier E."/>
            <person name="Niang G."/>
            <person name="Scheremetjew M."/>
            <person name="Finn R."/>
            <person name="Kale V."/>
            <person name="Holt S."/>
            <person name="Cochrane G."/>
            <person name="Meng A."/>
            <person name="Brown T."/>
            <person name="Cohen L."/>
        </authorList>
    </citation>
    <scope>NUCLEOTIDE SEQUENCE</scope>
    <source>
        <strain evidence="9">MM31A-1</strain>
    </source>
</reference>
<name>A0A7S3PW88_9STRA</name>
<dbReference type="GO" id="GO:0005524">
    <property type="term" value="F:ATP binding"/>
    <property type="evidence" value="ECO:0007669"/>
    <property type="project" value="InterPro"/>
</dbReference>
<dbReference type="EMBL" id="HBIO01003114">
    <property type="protein sequence ID" value="CAE0457269.1"/>
    <property type="molecule type" value="Transcribed_RNA"/>
</dbReference>
<dbReference type="Gene3D" id="2.30.33.40">
    <property type="entry name" value="GroES chaperonin"/>
    <property type="match status" value="2"/>
</dbReference>
<feature type="chain" id="PRO_5031243205" description="20 kDa chaperonin, chloroplastic" evidence="8">
    <location>
        <begin position="20"/>
        <end position="242"/>
    </location>
</feature>
<feature type="signal peptide" evidence="8">
    <location>
        <begin position="1"/>
        <end position="19"/>
    </location>
</feature>
<dbReference type="GO" id="GO:0051082">
    <property type="term" value="F:unfolded protein binding"/>
    <property type="evidence" value="ECO:0007669"/>
    <property type="project" value="TreeGrafter"/>
</dbReference>
<organism evidence="9">
    <name type="scientific">Chaetoceros debilis</name>
    <dbReference type="NCBI Taxonomy" id="122233"/>
    <lineage>
        <taxon>Eukaryota</taxon>
        <taxon>Sar</taxon>
        <taxon>Stramenopiles</taxon>
        <taxon>Ochrophyta</taxon>
        <taxon>Bacillariophyta</taxon>
        <taxon>Coscinodiscophyceae</taxon>
        <taxon>Chaetocerotophycidae</taxon>
        <taxon>Chaetocerotales</taxon>
        <taxon>Chaetocerotaceae</taxon>
        <taxon>Chaetoceros</taxon>
    </lineage>
</organism>
<dbReference type="SUPFAM" id="SSF50129">
    <property type="entry name" value="GroES-like"/>
    <property type="match status" value="2"/>
</dbReference>
<dbReference type="PANTHER" id="PTHR10772:SF63">
    <property type="entry name" value="20 KDA CHAPERONIN, CHLOROPLASTIC"/>
    <property type="match status" value="1"/>
</dbReference>
<dbReference type="GO" id="GO:0005739">
    <property type="term" value="C:mitochondrion"/>
    <property type="evidence" value="ECO:0007669"/>
    <property type="project" value="TreeGrafter"/>
</dbReference>
<dbReference type="Pfam" id="PF00166">
    <property type="entry name" value="Cpn10"/>
    <property type="match status" value="2"/>
</dbReference>
<evidence type="ECO:0000256" key="4">
    <source>
        <dbReference type="ARBA" id="ARBA00073031"/>
    </source>
</evidence>
<dbReference type="GO" id="GO:0046872">
    <property type="term" value="F:metal ion binding"/>
    <property type="evidence" value="ECO:0007669"/>
    <property type="project" value="TreeGrafter"/>
</dbReference>
<keyword evidence="8" id="KW-0732">Signal</keyword>
<evidence type="ECO:0000256" key="8">
    <source>
        <dbReference type="SAM" id="SignalP"/>
    </source>
</evidence>
<feature type="region of interest" description="Disordered" evidence="7">
    <location>
        <begin position="173"/>
        <end position="193"/>
    </location>
</feature>
<comment type="similarity">
    <text evidence="1 6">Belongs to the GroES chaperonin family.</text>
</comment>
<dbReference type="InterPro" id="IPR037124">
    <property type="entry name" value="Chaperonin_GroES_sf"/>
</dbReference>
<dbReference type="InterPro" id="IPR020818">
    <property type="entry name" value="Chaperonin_GroES"/>
</dbReference>
<dbReference type="InterPro" id="IPR011032">
    <property type="entry name" value="GroES-like_sf"/>
</dbReference>
<dbReference type="GO" id="GO:0044183">
    <property type="term" value="F:protein folding chaperone"/>
    <property type="evidence" value="ECO:0007669"/>
    <property type="project" value="InterPro"/>
</dbReference>
<dbReference type="PANTHER" id="PTHR10772">
    <property type="entry name" value="10 KDA HEAT SHOCK PROTEIN"/>
    <property type="match status" value="1"/>
</dbReference>
<evidence type="ECO:0000256" key="6">
    <source>
        <dbReference type="RuleBase" id="RU003479"/>
    </source>
</evidence>
<evidence type="ECO:0000256" key="2">
    <source>
        <dbReference type="ARBA" id="ARBA00023186"/>
    </source>
</evidence>
<evidence type="ECO:0000256" key="5">
    <source>
        <dbReference type="ARBA" id="ARBA00079398"/>
    </source>
</evidence>
<dbReference type="PRINTS" id="PR00297">
    <property type="entry name" value="CHAPERONIN10"/>
</dbReference>